<protein>
    <submittedName>
        <fullName evidence="11">ATP synthase F1 subunit epsilon</fullName>
    </submittedName>
</protein>
<evidence type="ECO:0000313" key="12">
    <source>
        <dbReference type="Proteomes" id="UP001204579"/>
    </source>
</evidence>
<comment type="subcellular location">
    <subcellularLocation>
        <location evidence="2">Endomembrane system</location>
        <topology evidence="2">Peripheral membrane protein</topology>
    </subcellularLocation>
</comment>
<organism evidence="11 12">
    <name type="scientific">Phocaeicola barnesiae</name>
    <dbReference type="NCBI Taxonomy" id="376804"/>
    <lineage>
        <taxon>Bacteria</taxon>
        <taxon>Pseudomonadati</taxon>
        <taxon>Bacteroidota</taxon>
        <taxon>Bacteroidia</taxon>
        <taxon>Bacteroidales</taxon>
        <taxon>Bacteroidaceae</taxon>
        <taxon>Phocaeicola</taxon>
    </lineage>
</organism>
<evidence type="ECO:0000256" key="3">
    <source>
        <dbReference type="ARBA" id="ARBA00005712"/>
    </source>
</evidence>
<comment type="function">
    <text evidence="1">Produces ATP from ADP in the presence of a proton gradient across the membrane.</text>
</comment>
<dbReference type="SUPFAM" id="SSF51344">
    <property type="entry name" value="Epsilon subunit of F1F0-ATP synthase N-terminal domain"/>
    <property type="match status" value="1"/>
</dbReference>
<accession>A0AAW5N2N2</accession>
<evidence type="ECO:0000259" key="10">
    <source>
        <dbReference type="Pfam" id="PF02823"/>
    </source>
</evidence>
<dbReference type="Proteomes" id="UP001204579">
    <property type="component" value="Unassembled WGS sequence"/>
</dbReference>
<dbReference type="GO" id="GO:0046933">
    <property type="term" value="F:proton-transporting ATP synthase activity, rotational mechanism"/>
    <property type="evidence" value="ECO:0007669"/>
    <property type="project" value="InterPro"/>
</dbReference>
<dbReference type="EMBL" id="JANRHJ010000002">
    <property type="protein sequence ID" value="MCR8872965.1"/>
    <property type="molecule type" value="Genomic_DNA"/>
</dbReference>
<dbReference type="Gene3D" id="2.60.15.10">
    <property type="entry name" value="F0F1 ATP synthase delta/epsilon subunit, N-terminal"/>
    <property type="match status" value="1"/>
</dbReference>
<comment type="subunit">
    <text evidence="9">F-type ATPases have 2 components, CF(1) - the catalytic core - and CF(0) - the membrane proton channel. CF(1) has five subunits: alpha(3), beta(3), gamma(1), delta(1), epsilon(1). CF(0) has three main subunits: a, b and c.</text>
</comment>
<evidence type="ECO:0000256" key="8">
    <source>
        <dbReference type="ARBA" id="ARBA00023310"/>
    </source>
</evidence>
<dbReference type="PANTHER" id="PTHR13822:SF10">
    <property type="entry name" value="ATP SYNTHASE EPSILON CHAIN, CHLOROPLASTIC"/>
    <property type="match status" value="1"/>
</dbReference>
<evidence type="ECO:0000256" key="4">
    <source>
        <dbReference type="ARBA" id="ARBA00022448"/>
    </source>
</evidence>
<dbReference type="InterPro" id="IPR001469">
    <property type="entry name" value="ATP_synth_F1_dsu/esu"/>
</dbReference>
<keyword evidence="6" id="KW-0472">Membrane</keyword>
<dbReference type="NCBIfam" id="TIGR01216">
    <property type="entry name" value="ATP_synt_epsi"/>
    <property type="match status" value="1"/>
</dbReference>
<dbReference type="InterPro" id="IPR036771">
    <property type="entry name" value="ATPsynth_dsu/esu_N"/>
</dbReference>
<dbReference type="GO" id="GO:0012505">
    <property type="term" value="C:endomembrane system"/>
    <property type="evidence" value="ECO:0007669"/>
    <property type="project" value="UniProtKB-SubCell"/>
</dbReference>
<comment type="caution">
    <text evidence="11">The sequence shown here is derived from an EMBL/GenBank/DDBJ whole genome shotgun (WGS) entry which is preliminary data.</text>
</comment>
<dbReference type="GO" id="GO:0045259">
    <property type="term" value="C:proton-transporting ATP synthase complex"/>
    <property type="evidence" value="ECO:0007669"/>
    <property type="project" value="UniProtKB-KW"/>
</dbReference>
<proteinExistence type="inferred from homology"/>
<keyword evidence="12" id="KW-1185">Reference proteome</keyword>
<dbReference type="RefSeq" id="WP_022340050.1">
    <property type="nucleotide sequence ID" value="NZ_CALULB010000007.1"/>
</dbReference>
<feature type="domain" description="ATP synthase F1 complex delta/epsilon subunit N-terminal" evidence="10">
    <location>
        <begin position="6"/>
        <end position="86"/>
    </location>
</feature>
<keyword evidence="4 9" id="KW-0813">Transport</keyword>
<dbReference type="PANTHER" id="PTHR13822">
    <property type="entry name" value="ATP SYNTHASE DELTA/EPSILON CHAIN"/>
    <property type="match status" value="1"/>
</dbReference>
<gene>
    <name evidence="11" type="primary">atpC</name>
    <name evidence="11" type="ORF">NW209_02825</name>
</gene>
<evidence type="ECO:0000256" key="7">
    <source>
        <dbReference type="ARBA" id="ARBA00023196"/>
    </source>
</evidence>
<name>A0AAW5N2N2_9BACT</name>
<keyword evidence="7 9" id="KW-0139">CF(1)</keyword>
<evidence type="ECO:0000256" key="9">
    <source>
        <dbReference type="RuleBase" id="RU003656"/>
    </source>
</evidence>
<dbReference type="InterPro" id="IPR020546">
    <property type="entry name" value="ATP_synth_F1_dsu/esu_N"/>
</dbReference>
<dbReference type="AlphaFoldDB" id="A0AAW5N2N2"/>
<dbReference type="Pfam" id="PF02823">
    <property type="entry name" value="ATP-synt_DE_N"/>
    <property type="match status" value="1"/>
</dbReference>
<keyword evidence="5 9" id="KW-0406">Ion transport</keyword>
<comment type="similarity">
    <text evidence="3 9">Belongs to the ATPase epsilon chain family.</text>
</comment>
<evidence type="ECO:0000256" key="6">
    <source>
        <dbReference type="ARBA" id="ARBA00023136"/>
    </source>
</evidence>
<evidence type="ECO:0000256" key="2">
    <source>
        <dbReference type="ARBA" id="ARBA00004184"/>
    </source>
</evidence>
<dbReference type="CDD" id="cd12152">
    <property type="entry name" value="F1-ATPase_delta"/>
    <property type="match status" value="1"/>
</dbReference>
<evidence type="ECO:0000256" key="5">
    <source>
        <dbReference type="ARBA" id="ARBA00023065"/>
    </source>
</evidence>
<reference evidence="11 12" key="1">
    <citation type="submission" date="2022-08" db="EMBL/GenBank/DDBJ databases">
        <authorList>
            <person name="Zeman M."/>
            <person name="Kubasova T."/>
        </authorList>
    </citation>
    <scope>NUCLEOTIDE SEQUENCE [LARGE SCALE GENOMIC DNA]</scope>
    <source>
        <strain evidence="11 12">ET62</strain>
    </source>
</reference>
<evidence type="ECO:0000256" key="1">
    <source>
        <dbReference type="ARBA" id="ARBA00003543"/>
    </source>
</evidence>
<sequence length="86" mass="9488">MGRKEFHLVIVSPERTLYEGEVRAVILPGELGKFEVLKDHAPLISSLAAGEVKFREGRTGTEFQTLQIQGGFAEVKDNQVSVCVET</sequence>
<keyword evidence="8 9" id="KW-0066">ATP synthesis</keyword>
<evidence type="ECO:0000313" key="11">
    <source>
        <dbReference type="EMBL" id="MCR8872965.1"/>
    </source>
</evidence>